<keyword evidence="2" id="KW-1133">Transmembrane helix</keyword>
<feature type="transmembrane region" description="Helical" evidence="2">
    <location>
        <begin position="219"/>
        <end position="239"/>
    </location>
</feature>
<dbReference type="EMBL" id="UHID01000006">
    <property type="protein sequence ID" value="SUP58208.1"/>
    <property type="molecule type" value="Genomic_DNA"/>
</dbReference>
<evidence type="ECO:0000256" key="2">
    <source>
        <dbReference type="SAM" id="Phobius"/>
    </source>
</evidence>
<keyword evidence="2" id="KW-0472">Membrane</keyword>
<organism evidence="3 4">
    <name type="scientific">Streptomyces griseus</name>
    <dbReference type="NCBI Taxonomy" id="1911"/>
    <lineage>
        <taxon>Bacteria</taxon>
        <taxon>Bacillati</taxon>
        <taxon>Actinomycetota</taxon>
        <taxon>Actinomycetes</taxon>
        <taxon>Kitasatosporales</taxon>
        <taxon>Streptomycetaceae</taxon>
        <taxon>Streptomyces</taxon>
    </lineage>
</organism>
<protein>
    <submittedName>
        <fullName evidence="3">Integral membrane protein</fullName>
    </submittedName>
</protein>
<dbReference type="GeneID" id="95070029"/>
<dbReference type="AlphaFoldDB" id="A0A380P0A8"/>
<evidence type="ECO:0000256" key="1">
    <source>
        <dbReference type="SAM" id="MobiDB-lite"/>
    </source>
</evidence>
<feature type="compositionally biased region" description="Basic and acidic residues" evidence="1">
    <location>
        <begin position="1"/>
        <end position="14"/>
    </location>
</feature>
<feature type="transmembrane region" description="Helical" evidence="2">
    <location>
        <begin position="49"/>
        <end position="72"/>
    </location>
</feature>
<feature type="transmembrane region" description="Helical" evidence="2">
    <location>
        <begin position="245"/>
        <end position="265"/>
    </location>
</feature>
<dbReference type="Proteomes" id="UP000254150">
    <property type="component" value="Unassembled WGS sequence"/>
</dbReference>
<feature type="transmembrane region" description="Helical" evidence="2">
    <location>
        <begin position="277"/>
        <end position="300"/>
    </location>
</feature>
<feature type="region of interest" description="Disordered" evidence="1">
    <location>
        <begin position="1"/>
        <end position="42"/>
    </location>
</feature>
<reference evidence="3 4" key="1">
    <citation type="submission" date="2018-06" db="EMBL/GenBank/DDBJ databases">
        <authorList>
            <consortium name="Pathogen Informatics"/>
            <person name="Doyle S."/>
        </authorList>
    </citation>
    <scope>NUCLEOTIDE SEQUENCE [LARGE SCALE GENOMIC DNA]</scope>
    <source>
        <strain evidence="3 4">NCTC7807</strain>
    </source>
</reference>
<gene>
    <name evidence="3" type="ORF">NCTC7807_03586</name>
</gene>
<feature type="transmembrane region" description="Helical" evidence="2">
    <location>
        <begin position="331"/>
        <end position="352"/>
    </location>
</feature>
<evidence type="ECO:0000313" key="4">
    <source>
        <dbReference type="Proteomes" id="UP000254150"/>
    </source>
</evidence>
<evidence type="ECO:0000313" key="3">
    <source>
        <dbReference type="EMBL" id="SUP58208.1"/>
    </source>
</evidence>
<proteinExistence type="predicted"/>
<accession>A0A380P0A8</accession>
<feature type="transmembrane region" description="Helical" evidence="2">
    <location>
        <begin position="183"/>
        <end position="207"/>
    </location>
</feature>
<sequence>MASRSAENDPRRQPADGGAGGASAAPPEQHGSVSQNEERGSSEGAAKKLLPLVAVLTGVLSAMLVVFGLPAVNGGPHHLPVGVVGPPAAADALGKQLDERRPDGWEVTSYPDAEALIGAIHARDVMGGFAPGGEKLTVYTATAAGNPSSAAISGIGKALAEQQGVEVTPRNVVPFPEDDPNGAGLTAAALPMIIGGVLPAVAMVRLFPGHTGLRLRVAGAVLFALAAGFALAAIIQFGFGSVDGTYGTTALGLSLGMAALTLPFLGLESLFGFPGLGAGIVVMMFVGNSLSGLATGAHWLPDGWATLGQLMPPGASGSLLRANGFFDGTGAAGPVAVLAAWSVAGLLLNLYADRRRSGQAAGEGQAVPG</sequence>
<dbReference type="RefSeq" id="WP_115068943.1">
    <property type="nucleotide sequence ID" value="NZ_UHID01000006.1"/>
</dbReference>
<keyword evidence="2" id="KW-0812">Transmembrane</keyword>
<name>A0A380P0A8_STRGR</name>